<dbReference type="PROSITE" id="PS50088">
    <property type="entry name" value="ANK_REPEAT"/>
    <property type="match status" value="1"/>
</dbReference>
<comment type="caution">
    <text evidence="5">The sequence shown here is derived from an EMBL/GenBank/DDBJ whole genome shotgun (WGS) entry which is preliminary data.</text>
</comment>
<dbReference type="InterPro" id="IPR002110">
    <property type="entry name" value="Ankyrin_rpt"/>
</dbReference>
<reference evidence="5" key="1">
    <citation type="journal article" date="2020" name="Phytopathology">
        <title>Genome sequence of the chestnut blight fungus Cryphonectria parasitica EP155: A fundamental resource for an archetypical invasive plant pathogen.</title>
        <authorList>
            <person name="Crouch J.A."/>
            <person name="Dawe A."/>
            <person name="Aerts A."/>
            <person name="Barry K."/>
            <person name="Churchill A.C.L."/>
            <person name="Grimwood J."/>
            <person name="Hillman B."/>
            <person name="Milgroom M.G."/>
            <person name="Pangilinan J."/>
            <person name="Smith M."/>
            <person name="Salamov A."/>
            <person name="Schmutz J."/>
            <person name="Yadav J."/>
            <person name="Grigoriev I.V."/>
            <person name="Nuss D."/>
        </authorList>
    </citation>
    <scope>NUCLEOTIDE SEQUENCE</scope>
    <source>
        <strain evidence="5">EP155</strain>
    </source>
</reference>
<dbReference type="PANTHER" id="PTHR24189">
    <property type="entry name" value="MYOTROPHIN"/>
    <property type="match status" value="1"/>
</dbReference>
<keyword evidence="1" id="KW-0677">Repeat</keyword>
<evidence type="ECO:0000313" key="5">
    <source>
        <dbReference type="EMBL" id="KAF3768153.1"/>
    </source>
</evidence>
<dbReference type="RefSeq" id="XP_040779114.1">
    <property type="nucleotide sequence ID" value="XM_040925333.1"/>
</dbReference>
<dbReference type="OrthoDB" id="539213at2759"/>
<dbReference type="Gene3D" id="1.25.40.20">
    <property type="entry name" value="Ankyrin repeat-containing domain"/>
    <property type="match status" value="2"/>
</dbReference>
<organism evidence="5 6">
    <name type="scientific">Cryphonectria parasitica (strain ATCC 38755 / EP155)</name>
    <dbReference type="NCBI Taxonomy" id="660469"/>
    <lineage>
        <taxon>Eukaryota</taxon>
        <taxon>Fungi</taxon>
        <taxon>Dikarya</taxon>
        <taxon>Ascomycota</taxon>
        <taxon>Pezizomycotina</taxon>
        <taxon>Sordariomycetes</taxon>
        <taxon>Sordariomycetidae</taxon>
        <taxon>Diaporthales</taxon>
        <taxon>Cryphonectriaceae</taxon>
        <taxon>Cryphonectria-Endothia species complex</taxon>
        <taxon>Cryphonectria</taxon>
    </lineage>
</organism>
<dbReference type="EMBL" id="MU032346">
    <property type="protein sequence ID" value="KAF3768153.1"/>
    <property type="molecule type" value="Genomic_DNA"/>
</dbReference>
<protein>
    <recommendedName>
        <fullName evidence="7">Fungal N-terminal domain-containing protein</fullName>
    </recommendedName>
</protein>
<dbReference type="InterPro" id="IPR036770">
    <property type="entry name" value="Ankyrin_rpt-contain_sf"/>
</dbReference>
<feature type="region of interest" description="Disordered" evidence="4">
    <location>
        <begin position="156"/>
        <end position="175"/>
    </location>
</feature>
<keyword evidence="2 3" id="KW-0040">ANK repeat</keyword>
<dbReference type="SUPFAM" id="SSF48403">
    <property type="entry name" value="Ankyrin repeat"/>
    <property type="match status" value="1"/>
</dbReference>
<keyword evidence="6" id="KW-1185">Reference proteome</keyword>
<dbReference type="Proteomes" id="UP000803844">
    <property type="component" value="Unassembled WGS sequence"/>
</dbReference>
<gene>
    <name evidence="5" type="ORF">M406DRAFT_70247</name>
</gene>
<accession>A0A9P5CRD8</accession>
<evidence type="ECO:0000256" key="2">
    <source>
        <dbReference type="ARBA" id="ARBA00023043"/>
    </source>
</evidence>
<evidence type="ECO:0000256" key="1">
    <source>
        <dbReference type="ARBA" id="ARBA00022737"/>
    </source>
</evidence>
<feature type="repeat" description="ANK" evidence="3">
    <location>
        <begin position="596"/>
        <end position="636"/>
    </location>
</feature>
<evidence type="ECO:0000256" key="3">
    <source>
        <dbReference type="PROSITE-ProRule" id="PRU00023"/>
    </source>
</evidence>
<evidence type="ECO:0008006" key="7">
    <source>
        <dbReference type="Google" id="ProtNLM"/>
    </source>
</evidence>
<dbReference type="PANTHER" id="PTHR24189:SF50">
    <property type="entry name" value="ANKYRIN REPEAT AND SOCS BOX PROTEIN 2"/>
    <property type="match status" value="1"/>
</dbReference>
<name>A0A9P5CRD8_CRYP1</name>
<sequence length="728" mass="80869">MDPLSAGASVLAFVGVLNSLQKIYEILSSIKNGSSNVQLTTNSVRNLQSILQQLQRQESVTNPQDKLQVKQCADDVEAIAVKLEGFHIAASETRGGKIWKRVRAALADKDLVHINRILTNHASALSLRLMIQQRNIVVECRDQVLSLRSDIGEQQEKSDLQKDCPKGDSYSNKPPALQSQMDTILQILRRLQADVPARAMGQPAVVEINDDDSIVEESIEVSNYDQLTNAINELCLLIGDDECTIRSEDADKIIENLERLLSYANFVQLEPVRGAVETKDLDRRELSKDLRLLSGHVTSSAKLCINRGMKRSHSAGVVLHQKQQWREFDIGTGRVLISSTRRRRQLRSSNTNSYSGTSDKSTESDAEDFSAILAFLPSEQSTQNKMLTVSICQTELMQGLLSSIPCISVNRVRPGDSPVFAMVKDGDLDSLRKSLQQGTASIRDHDEAGRSLLSYATSQPEVCQFLVESGLDVDHVAPWLYDEEFLVPLVAAEPNDFGTAPIDLKRMNQCRRILLEAGADPSAIVDGAGGRKTPFEKNSIRVMLDNCCIDLMARDVRGESNTALLQCCRDMGYGDHRRTISFLLRRGADIHAVDIDGRSCLHVAIRGGRGPCCLEEEFAILVLLIKSGADVQQVDHCGGSISETAYSKKSFGISENNDAGSYRGDLWDSVLATCGYQVSDFRRQHPRVARYTVNYPRSMFLKLWEGQQDLCPYWEEDEAIYGHSFRLG</sequence>
<evidence type="ECO:0000256" key="4">
    <source>
        <dbReference type="SAM" id="MobiDB-lite"/>
    </source>
</evidence>
<dbReference type="GeneID" id="63842462"/>
<evidence type="ECO:0000313" key="6">
    <source>
        <dbReference type="Proteomes" id="UP000803844"/>
    </source>
</evidence>
<dbReference type="AlphaFoldDB" id="A0A9P5CRD8"/>
<dbReference type="SMART" id="SM00248">
    <property type="entry name" value="ANK"/>
    <property type="match status" value="3"/>
</dbReference>
<feature type="region of interest" description="Disordered" evidence="4">
    <location>
        <begin position="341"/>
        <end position="363"/>
    </location>
</feature>
<feature type="compositionally biased region" description="Basic and acidic residues" evidence="4">
    <location>
        <begin position="156"/>
        <end position="166"/>
    </location>
</feature>
<proteinExistence type="predicted"/>
<dbReference type="InterPro" id="IPR050745">
    <property type="entry name" value="Multifunctional_regulatory"/>
</dbReference>